<gene>
    <name evidence="1" type="ORF">OLEA9_A065553</name>
</gene>
<reference evidence="1 2" key="1">
    <citation type="submission" date="2019-12" db="EMBL/GenBank/DDBJ databases">
        <authorList>
            <person name="Alioto T."/>
            <person name="Alioto T."/>
            <person name="Gomez Garrido J."/>
        </authorList>
    </citation>
    <scope>NUCLEOTIDE SEQUENCE [LARGE SCALE GENOMIC DNA]</scope>
</reference>
<protein>
    <submittedName>
        <fullName evidence="1">Uncharacterized protein</fullName>
    </submittedName>
</protein>
<dbReference type="Gramene" id="OE9A065553T1">
    <property type="protein sequence ID" value="OE9A065553C1"/>
    <property type="gene ID" value="OE9A065553"/>
</dbReference>
<dbReference type="EMBL" id="CACTIH010009178">
    <property type="protein sequence ID" value="CAA3026774.1"/>
    <property type="molecule type" value="Genomic_DNA"/>
</dbReference>
<comment type="caution">
    <text evidence="1">The sequence shown here is derived from an EMBL/GenBank/DDBJ whole genome shotgun (WGS) entry which is preliminary data.</text>
</comment>
<dbReference type="Proteomes" id="UP000594638">
    <property type="component" value="Unassembled WGS sequence"/>
</dbReference>
<dbReference type="AlphaFoldDB" id="A0A8S0V0F5"/>
<keyword evidence="2" id="KW-1185">Reference proteome</keyword>
<organism evidence="1 2">
    <name type="scientific">Olea europaea subsp. europaea</name>
    <dbReference type="NCBI Taxonomy" id="158383"/>
    <lineage>
        <taxon>Eukaryota</taxon>
        <taxon>Viridiplantae</taxon>
        <taxon>Streptophyta</taxon>
        <taxon>Embryophyta</taxon>
        <taxon>Tracheophyta</taxon>
        <taxon>Spermatophyta</taxon>
        <taxon>Magnoliopsida</taxon>
        <taxon>eudicotyledons</taxon>
        <taxon>Gunneridae</taxon>
        <taxon>Pentapetalae</taxon>
        <taxon>asterids</taxon>
        <taxon>lamiids</taxon>
        <taxon>Lamiales</taxon>
        <taxon>Oleaceae</taxon>
        <taxon>Oleeae</taxon>
        <taxon>Olea</taxon>
    </lineage>
</organism>
<evidence type="ECO:0000313" key="1">
    <source>
        <dbReference type="EMBL" id="CAA3026774.1"/>
    </source>
</evidence>
<sequence length="70" mass="8168">MIVYEDDLDFIDSKNNLASEEDNILYDRYAIDGIEMGLDGHEGRVEDECEDNKDIEVDELKYSSEEELFL</sequence>
<proteinExistence type="predicted"/>
<evidence type="ECO:0000313" key="2">
    <source>
        <dbReference type="Proteomes" id="UP000594638"/>
    </source>
</evidence>
<name>A0A8S0V0F5_OLEEU</name>
<accession>A0A8S0V0F5</accession>